<evidence type="ECO:0000313" key="2">
    <source>
        <dbReference type="EMBL" id="GGX25118.1"/>
    </source>
</evidence>
<feature type="transmembrane region" description="Helical" evidence="1">
    <location>
        <begin position="265"/>
        <end position="289"/>
    </location>
</feature>
<dbReference type="InterPro" id="IPR029039">
    <property type="entry name" value="Flavoprotein-like_sf"/>
</dbReference>
<organism evidence="2 3">
    <name type="scientific">Aquimarina muelleri</name>
    <dbReference type="NCBI Taxonomy" id="279356"/>
    <lineage>
        <taxon>Bacteria</taxon>
        <taxon>Pseudomonadati</taxon>
        <taxon>Bacteroidota</taxon>
        <taxon>Flavobacteriia</taxon>
        <taxon>Flavobacteriales</taxon>
        <taxon>Flavobacteriaceae</taxon>
        <taxon>Aquimarina</taxon>
    </lineage>
</organism>
<dbReference type="Proteomes" id="UP000601108">
    <property type="component" value="Unassembled WGS sequence"/>
</dbReference>
<keyword evidence="1" id="KW-1133">Transmembrane helix</keyword>
<reference evidence="2 3" key="1">
    <citation type="journal article" date="2014" name="Int. J. Syst. Evol. Microbiol.">
        <title>Complete genome sequence of Corynebacterium casei LMG S-19264T (=DSM 44701T), isolated from a smear-ripened cheese.</title>
        <authorList>
            <consortium name="US DOE Joint Genome Institute (JGI-PGF)"/>
            <person name="Walter F."/>
            <person name="Albersmeier A."/>
            <person name="Kalinowski J."/>
            <person name="Ruckert C."/>
        </authorList>
    </citation>
    <scope>NUCLEOTIDE SEQUENCE [LARGE SCALE GENOMIC DNA]</scope>
    <source>
        <strain evidence="2 3">KCTC 12285</strain>
    </source>
</reference>
<keyword evidence="1" id="KW-0472">Membrane</keyword>
<keyword evidence="3" id="KW-1185">Reference proteome</keyword>
<dbReference type="RefSeq" id="WP_027412515.1">
    <property type="nucleotide sequence ID" value="NZ_BMWS01000019.1"/>
</dbReference>
<dbReference type="SUPFAM" id="SSF52218">
    <property type="entry name" value="Flavoproteins"/>
    <property type="match status" value="1"/>
</dbReference>
<accession>A0A918JWG8</accession>
<evidence type="ECO:0000256" key="1">
    <source>
        <dbReference type="SAM" id="Phobius"/>
    </source>
</evidence>
<dbReference type="EMBL" id="BMWS01000019">
    <property type="protein sequence ID" value="GGX25118.1"/>
    <property type="molecule type" value="Genomic_DNA"/>
</dbReference>
<sequence>MKEVLVVYYSQTGQLFDIVGNIASAMKDKDINITYLEIVPKNAYKFPWKKDAFFDVFPESFLQIPIPLKESDPEIFNKKYDLIILGYQVWYLSPSIPINSFLKSENAKKLLNNTPVITVIGCRNMWIQAQEKVKNLLISCNAKLVGNIALVDRHINHISVLTITHWMFKGKKDRFLGFFPKPGVSDKDINNVVVFVPSVKEALRKNNFMDLQKKIVKLGAVKIKPFLILADKRANLLFSKWANLIYKKGEAGNPKRKKALILFNYYLLFAIWVIAPIVFIVFLVTYIFMYKKIIREKKYYSSVDTKNN</sequence>
<dbReference type="Gene3D" id="3.40.50.360">
    <property type="match status" value="1"/>
</dbReference>
<evidence type="ECO:0000313" key="3">
    <source>
        <dbReference type="Proteomes" id="UP000601108"/>
    </source>
</evidence>
<gene>
    <name evidence="2" type="primary">darA</name>
    <name evidence="2" type="ORF">GCM10007384_27810</name>
</gene>
<keyword evidence="1" id="KW-0812">Transmembrane</keyword>
<protein>
    <submittedName>
        <fullName evidence="2">Dialkylrecorsinol condensing protein DarA</fullName>
    </submittedName>
</protein>
<proteinExistence type="predicted"/>
<comment type="caution">
    <text evidence="2">The sequence shown here is derived from an EMBL/GenBank/DDBJ whole genome shotgun (WGS) entry which is preliminary data.</text>
</comment>
<name>A0A918JWG8_9FLAO</name>
<dbReference type="AlphaFoldDB" id="A0A918JWG8"/>